<evidence type="ECO:0000313" key="3">
    <source>
        <dbReference type="Proteomes" id="UP000811619"/>
    </source>
</evidence>
<evidence type="ECO:0000256" key="1">
    <source>
        <dbReference type="SAM" id="SignalP"/>
    </source>
</evidence>
<comment type="caution">
    <text evidence="2">The sequence shown here is derived from an EMBL/GenBank/DDBJ whole genome shotgun (WGS) entry which is preliminary data.</text>
</comment>
<dbReference type="EMBL" id="SRPY01000088">
    <property type="protein sequence ID" value="KAG5928954.1"/>
    <property type="molecule type" value="Genomic_DNA"/>
</dbReference>
<accession>A0A8K0JAX4</accession>
<keyword evidence="3" id="KW-1185">Reference proteome</keyword>
<keyword evidence="1" id="KW-0732">Signal</keyword>
<feature type="signal peptide" evidence="1">
    <location>
        <begin position="1"/>
        <end position="19"/>
    </location>
</feature>
<name>A0A8K0JAX4_9HYPO</name>
<reference evidence="2" key="1">
    <citation type="journal article" date="2020" name="bioRxiv">
        <title>Whole genome comparisons of ergot fungi reveals the divergence and evolution of species within the genus Claviceps are the result of varying mechanisms driving genome evolution and host range expansion.</title>
        <authorList>
            <person name="Wyka S.A."/>
            <person name="Mondo S.J."/>
            <person name="Liu M."/>
            <person name="Dettman J."/>
            <person name="Nalam V."/>
            <person name="Broders K.D."/>
        </authorList>
    </citation>
    <scope>NUCLEOTIDE SEQUENCE</scope>
    <source>
        <strain evidence="2">CCC 489</strain>
    </source>
</reference>
<gene>
    <name evidence="2" type="ORF">E4U42_007586</name>
</gene>
<sequence>MKFTTLLGSLALSGLQVHASPVEAKAVGANHLEARAHENDCCIEFNMNGHHATKWFPKTSNPDTADPLMWDPLGKPFRYNAPFAWFYTGYGAPPGPDSSRPGARNSS</sequence>
<dbReference type="AlphaFoldDB" id="A0A8K0JAX4"/>
<dbReference type="Proteomes" id="UP000811619">
    <property type="component" value="Unassembled WGS sequence"/>
</dbReference>
<organism evidence="2 3">
    <name type="scientific">Claviceps africana</name>
    <dbReference type="NCBI Taxonomy" id="83212"/>
    <lineage>
        <taxon>Eukaryota</taxon>
        <taxon>Fungi</taxon>
        <taxon>Dikarya</taxon>
        <taxon>Ascomycota</taxon>
        <taxon>Pezizomycotina</taxon>
        <taxon>Sordariomycetes</taxon>
        <taxon>Hypocreomycetidae</taxon>
        <taxon>Hypocreales</taxon>
        <taxon>Clavicipitaceae</taxon>
        <taxon>Claviceps</taxon>
    </lineage>
</organism>
<protein>
    <submittedName>
        <fullName evidence="2">Uncharacterized protein</fullName>
    </submittedName>
</protein>
<feature type="chain" id="PRO_5035476772" evidence="1">
    <location>
        <begin position="20"/>
        <end position="107"/>
    </location>
</feature>
<evidence type="ECO:0000313" key="2">
    <source>
        <dbReference type="EMBL" id="KAG5928954.1"/>
    </source>
</evidence>
<proteinExistence type="predicted"/>